<feature type="transmembrane region" description="Helical" evidence="6">
    <location>
        <begin position="355"/>
        <end position="384"/>
    </location>
</feature>
<dbReference type="PRINTS" id="PR00173">
    <property type="entry name" value="EDTRNSPORT"/>
</dbReference>
<evidence type="ECO:0000256" key="6">
    <source>
        <dbReference type="RuleBase" id="RU361216"/>
    </source>
</evidence>
<dbReference type="InterPro" id="IPR001991">
    <property type="entry name" value="Na-dicarboxylate_symporter"/>
</dbReference>
<proteinExistence type="inferred from homology"/>
<feature type="transmembrane region" description="Helical" evidence="6">
    <location>
        <begin position="247"/>
        <end position="270"/>
    </location>
</feature>
<dbReference type="Pfam" id="PF00375">
    <property type="entry name" value="SDF"/>
    <property type="match status" value="1"/>
</dbReference>
<comment type="similarity">
    <text evidence="6">Belongs to the dicarboxylate/amino acid:cation symporter (DAACS) (TC 2.A.23) family.</text>
</comment>
<feature type="transmembrane region" description="Helical" evidence="6">
    <location>
        <begin position="170"/>
        <end position="187"/>
    </location>
</feature>
<evidence type="ECO:0000256" key="3">
    <source>
        <dbReference type="ARBA" id="ARBA00022692"/>
    </source>
</evidence>
<keyword evidence="3 6" id="KW-0812">Transmembrane</keyword>
<dbReference type="SUPFAM" id="SSF118215">
    <property type="entry name" value="Proton glutamate symport protein"/>
    <property type="match status" value="1"/>
</dbReference>
<evidence type="ECO:0000313" key="7">
    <source>
        <dbReference type="EMBL" id="KAK7505533.1"/>
    </source>
</evidence>
<evidence type="ECO:0000313" key="8">
    <source>
        <dbReference type="Proteomes" id="UP001519460"/>
    </source>
</evidence>
<dbReference type="GO" id="GO:0015293">
    <property type="term" value="F:symporter activity"/>
    <property type="evidence" value="ECO:0007669"/>
    <property type="project" value="UniProtKB-UniRule"/>
</dbReference>
<evidence type="ECO:0000256" key="1">
    <source>
        <dbReference type="ARBA" id="ARBA00004141"/>
    </source>
</evidence>
<feature type="transmembrane region" description="Helical" evidence="6">
    <location>
        <begin position="207"/>
        <end position="227"/>
    </location>
</feature>
<sequence>MADVMDSDRYLTQRPENDVKTRGCFRRYLEWDGCLVTSSMVGVLLGFAVGFILYYVGAPGETLVWIGIPGELYMRMLKAAVLPLVICSIITGTASLKPKENGRVTAVCLSYIIITNVIGAVIGTLLAVIVRPGYASGGDGEILGGSVDTGNLQPSDLFADLIRNLIPDNLVSACLVLSCAVVGMAAAHIKDDQARPFLNFFRSATDVILCLVQWLVMFTPIGAASLIAKSVGGSSDIAKTFRGVGMFVLAESVGNVLLCFVLTPVLYVVFIRQNPLPFLASCARPVITVSAALTSAVGIPEMLTCLETRYGVDSRVSRFMVPLFASLNRDASAMFIAMTSVYMGQIHGIHSAGTLVLLTLLAAVGSLAVPALPSASIVTVLMILDSTDIPPANIGIIIALEWYSDRLRSGTNCFSHIVGSLITWRFCRTTQDASVCRPVAGLLDTDLDLVMGGNQNDISEL</sequence>
<name>A0ABD0M2L5_9CAEN</name>
<dbReference type="PANTHER" id="PTHR11958">
    <property type="entry name" value="SODIUM/DICARBOXYLATE SYMPORTER-RELATED"/>
    <property type="match status" value="1"/>
</dbReference>
<keyword evidence="2 6" id="KW-0813">Transport</keyword>
<dbReference type="InterPro" id="IPR036458">
    <property type="entry name" value="Na:dicarbo_symporter_sf"/>
</dbReference>
<evidence type="ECO:0000256" key="4">
    <source>
        <dbReference type="ARBA" id="ARBA00022989"/>
    </source>
</evidence>
<comment type="caution">
    <text evidence="7">The sequence shown here is derived from an EMBL/GenBank/DDBJ whole genome shotgun (WGS) entry which is preliminary data.</text>
</comment>
<keyword evidence="6" id="KW-0769">Symport</keyword>
<dbReference type="InterPro" id="IPR050746">
    <property type="entry name" value="DAACS"/>
</dbReference>
<feature type="transmembrane region" description="Helical" evidence="6">
    <location>
        <begin position="108"/>
        <end position="130"/>
    </location>
</feature>
<keyword evidence="5 6" id="KW-0472">Membrane</keyword>
<gene>
    <name evidence="7" type="ORF">BaRGS_00003278</name>
</gene>
<evidence type="ECO:0000256" key="5">
    <source>
        <dbReference type="ARBA" id="ARBA00023136"/>
    </source>
</evidence>
<feature type="transmembrane region" description="Helical" evidence="6">
    <location>
        <begin position="35"/>
        <end position="56"/>
    </location>
</feature>
<dbReference type="EMBL" id="JACVVK020000010">
    <property type="protein sequence ID" value="KAK7505533.1"/>
    <property type="molecule type" value="Genomic_DNA"/>
</dbReference>
<evidence type="ECO:0000256" key="2">
    <source>
        <dbReference type="ARBA" id="ARBA00022448"/>
    </source>
</evidence>
<keyword evidence="8" id="KW-1185">Reference proteome</keyword>
<dbReference type="Gene3D" id="1.10.3860.10">
    <property type="entry name" value="Sodium:dicarboxylate symporter"/>
    <property type="match status" value="1"/>
</dbReference>
<keyword evidence="4 6" id="KW-1133">Transmembrane helix</keyword>
<dbReference type="PANTHER" id="PTHR11958:SF63">
    <property type="entry name" value="AMINO ACID TRANSPORTER"/>
    <property type="match status" value="1"/>
</dbReference>
<dbReference type="GO" id="GO:0016020">
    <property type="term" value="C:membrane"/>
    <property type="evidence" value="ECO:0007669"/>
    <property type="project" value="UniProtKB-SubCell"/>
</dbReference>
<accession>A0ABD0M2L5</accession>
<protein>
    <recommendedName>
        <fullName evidence="6">Amino acid transporter</fullName>
    </recommendedName>
</protein>
<dbReference type="Proteomes" id="UP001519460">
    <property type="component" value="Unassembled WGS sequence"/>
</dbReference>
<organism evidence="7 8">
    <name type="scientific">Batillaria attramentaria</name>
    <dbReference type="NCBI Taxonomy" id="370345"/>
    <lineage>
        <taxon>Eukaryota</taxon>
        <taxon>Metazoa</taxon>
        <taxon>Spiralia</taxon>
        <taxon>Lophotrochozoa</taxon>
        <taxon>Mollusca</taxon>
        <taxon>Gastropoda</taxon>
        <taxon>Caenogastropoda</taxon>
        <taxon>Sorbeoconcha</taxon>
        <taxon>Cerithioidea</taxon>
        <taxon>Batillariidae</taxon>
        <taxon>Batillaria</taxon>
    </lineage>
</organism>
<feature type="transmembrane region" description="Helical" evidence="6">
    <location>
        <begin position="76"/>
        <end position="96"/>
    </location>
</feature>
<comment type="subcellular location">
    <subcellularLocation>
        <location evidence="1 6">Membrane</location>
        <topology evidence="1 6">Multi-pass membrane protein</topology>
    </subcellularLocation>
</comment>
<dbReference type="AlphaFoldDB" id="A0ABD0M2L5"/>
<reference evidence="7 8" key="1">
    <citation type="journal article" date="2023" name="Sci. Data">
        <title>Genome assembly of the Korean intertidal mud-creeper Batillaria attramentaria.</title>
        <authorList>
            <person name="Patra A.K."/>
            <person name="Ho P.T."/>
            <person name="Jun S."/>
            <person name="Lee S.J."/>
            <person name="Kim Y."/>
            <person name="Won Y.J."/>
        </authorList>
    </citation>
    <scope>NUCLEOTIDE SEQUENCE [LARGE SCALE GENOMIC DNA]</scope>
    <source>
        <strain evidence="7">Wonlab-2016</strain>
    </source>
</reference>